<sequence>DLLGFINGKTPQLAQEIESAGGAKVTNPYFTSWVHTDRLAKAWIMSTLSEEVFGQAIGMNTSFELWEALTVALSQATEAHEFDLLSQLQFLKISNTTTLSDYLNKFKAICDQLDAICKPKPNQRKVFSLLTNLGSDYEAFSKAMLKPPVPCYLDLIPLLQNHELRHKQNQPDHTN</sequence>
<dbReference type="PANTHER" id="PTHR47481:SF10">
    <property type="entry name" value="COPIA-LIKE POLYPROTEIN_RETROTRANSPOSON"/>
    <property type="match status" value="1"/>
</dbReference>
<organism evidence="1 2">
    <name type="scientific">Cephalotus follicularis</name>
    <name type="common">Albany pitcher plant</name>
    <dbReference type="NCBI Taxonomy" id="3775"/>
    <lineage>
        <taxon>Eukaryota</taxon>
        <taxon>Viridiplantae</taxon>
        <taxon>Streptophyta</taxon>
        <taxon>Embryophyta</taxon>
        <taxon>Tracheophyta</taxon>
        <taxon>Spermatophyta</taxon>
        <taxon>Magnoliopsida</taxon>
        <taxon>eudicotyledons</taxon>
        <taxon>Gunneridae</taxon>
        <taxon>Pentapetalae</taxon>
        <taxon>rosids</taxon>
        <taxon>fabids</taxon>
        <taxon>Oxalidales</taxon>
        <taxon>Cephalotaceae</taxon>
        <taxon>Cephalotus</taxon>
    </lineage>
</organism>
<dbReference type="Proteomes" id="UP000187406">
    <property type="component" value="Unassembled WGS sequence"/>
</dbReference>
<proteinExistence type="predicted"/>
<comment type="caution">
    <text evidence="1">The sequence shown here is derived from an EMBL/GenBank/DDBJ whole genome shotgun (WGS) entry which is preliminary data.</text>
</comment>
<dbReference type="EMBL" id="BDDD01000234">
    <property type="protein sequence ID" value="GAV62014.1"/>
    <property type="molecule type" value="Genomic_DNA"/>
</dbReference>
<evidence type="ECO:0000313" key="2">
    <source>
        <dbReference type="Proteomes" id="UP000187406"/>
    </source>
</evidence>
<dbReference type="Pfam" id="PF14223">
    <property type="entry name" value="Retrotran_gag_2"/>
    <property type="match status" value="1"/>
</dbReference>
<gene>
    <name evidence="1" type="ORF">CFOL_v3_05539</name>
</gene>
<dbReference type="InParanoid" id="A0A1Q3B2C1"/>
<dbReference type="OrthoDB" id="1002342at2759"/>
<feature type="non-terminal residue" evidence="1">
    <location>
        <position position="175"/>
    </location>
</feature>
<accession>A0A1Q3B2C1</accession>
<evidence type="ECO:0000313" key="1">
    <source>
        <dbReference type="EMBL" id="GAV62014.1"/>
    </source>
</evidence>
<keyword evidence="2" id="KW-1185">Reference proteome</keyword>
<feature type="non-terminal residue" evidence="1">
    <location>
        <position position="1"/>
    </location>
</feature>
<name>A0A1Q3B2C1_CEPFO</name>
<reference evidence="2" key="1">
    <citation type="submission" date="2016-04" db="EMBL/GenBank/DDBJ databases">
        <title>Cephalotus genome sequencing.</title>
        <authorList>
            <person name="Fukushima K."/>
            <person name="Hasebe M."/>
            <person name="Fang X."/>
        </authorList>
    </citation>
    <scope>NUCLEOTIDE SEQUENCE [LARGE SCALE GENOMIC DNA]</scope>
    <source>
        <strain evidence="2">cv. St1</strain>
    </source>
</reference>
<protein>
    <submittedName>
        <fullName evidence="1">UBN2 domain-containing protein</fullName>
    </submittedName>
</protein>
<dbReference type="PANTHER" id="PTHR47481">
    <property type="match status" value="1"/>
</dbReference>
<dbReference type="AlphaFoldDB" id="A0A1Q3B2C1"/>